<name>W8TCC0_PEPAC</name>
<dbReference type="eggNOG" id="COG4463">
    <property type="taxonomic scope" value="Bacteria"/>
</dbReference>
<dbReference type="InterPro" id="IPR040465">
    <property type="entry name" value="CtsR_N"/>
</dbReference>
<evidence type="ECO:0000256" key="2">
    <source>
        <dbReference type="ARBA" id="ARBA00014129"/>
    </source>
</evidence>
<dbReference type="Gene3D" id="3.30.56.130">
    <property type="entry name" value="Transcriptional regulator CtsR, winged HTH domain"/>
    <property type="match status" value="1"/>
</dbReference>
<evidence type="ECO:0000256" key="7">
    <source>
        <dbReference type="PIRNR" id="PIRNR010607"/>
    </source>
</evidence>
<keyword evidence="5 7" id="KW-0238">DNA-binding</keyword>
<proteinExistence type="inferred from homology"/>
<feature type="domain" description="CtsR C-terminal dimerization" evidence="9">
    <location>
        <begin position="75"/>
        <end position="145"/>
    </location>
</feature>
<keyword evidence="6 7" id="KW-0804">Transcription</keyword>
<dbReference type="Proteomes" id="UP000019591">
    <property type="component" value="Chromosome"/>
</dbReference>
<evidence type="ECO:0000259" key="8">
    <source>
        <dbReference type="Pfam" id="PF05848"/>
    </source>
</evidence>
<dbReference type="InterPro" id="IPR041902">
    <property type="entry name" value="CtsR_N_sf"/>
</dbReference>
<evidence type="ECO:0000256" key="5">
    <source>
        <dbReference type="ARBA" id="ARBA00023125"/>
    </source>
</evidence>
<dbReference type="AlphaFoldDB" id="W8TCC0"/>
<dbReference type="PATRIC" id="fig|1286171.3.peg.86"/>
<organism evidence="10 11">
    <name type="scientific">Peptoclostridium acidaminophilum DSM 3953</name>
    <dbReference type="NCBI Taxonomy" id="1286171"/>
    <lineage>
        <taxon>Bacteria</taxon>
        <taxon>Bacillati</taxon>
        <taxon>Bacillota</taxon>
        <taxon>Clostridia</taxon>
        <taxon>Peptostreptococcales</taxon>
        <taxon>Peptoclostridiaceae</taxon>
        <taxon>Peptoclostridium</taxon>
    </lineage>
</organism>
<dbReference type="GO" id="GO:0003677">
    <property type="term" value="F:DNA binding"/>
    <property type="evidence" value="ECO:0007669"/>
    <property type="project" value="UniProtKB-UniRule"/>
</dbReference>
<evidence type="ECO:0000313" key="10">
    <source>
        <dbReference type="EMBL" id="AHM55453.1"/>
    </source>
</evidence>
<dbReference type="Pfam" id="PF05848">
    <property type="entry name" value="CtsR"/>
    <property type="match status" value="1"/>
</dbReference>
<dbReference type="PIRSF" id="PIRSF010607">
    <property type="entry name" value="Txn_repr_CtsR"/>
    <property type="match status" value="1"/>
</dbReference>
<evidence type="ECO:0000256" key="1">
    <source>
        <dbReference type="ARBA" id="ARBA00010189"/>
    </source>
</evidence>
<dbReference type="InterPro" id="IPR008463">
    <property type="entry name" value="CtsR"/>
</dbReference>
<evidence type="ECO:0000256" key="4">
    <source>
        <dbReference type="ARBA" id="ARBA00023015"/>
    </source>
</evidence>
<dbReference type="Gene3D" id="1.10.1200.150">
    <property type="entry name" value="Transcriptional regulator CtsR, C-terminal domain"/>
    <property type="match status" value="1"/>
</dbReference>
<evidence type="ECO:0000259" key="9">
    <source>
        <dbReference type="Pfam" id="PF17727"/>
    </source>
</evidence>
<feature type="domain" description="CtsR N-terminal HTH" evidence="8">
    <location>
        <begin position="2"/>
        <end position="70"/>
    </location>
</feature>
<keyword evidence="11" id="KW-1185">Reference proteome</keyword>
<accession>W8TCC0</accession>
<dbReference type="EMBL" id="CP007452">
    <property type="protein sequence ID" value="AHM55453.1"/>
    <property type="molecule type" value="Genomic_DNA"/>
</dbReference>
<keyword evidence="4 7" id="KW-0805">Transcription regulation</keyword>
<comment type="similarity">
    <text evidence="1 7">Belongs to the CtsR family.</text>
</comment>
<dbReference type="KEGG" id="eac:EAL2_c01190"/>
<dbReference type="Pfam" id="PF17727">
    <property type="entry name" value="CtsR_C"/>
    <property type="match status" value="1"/>
</dbReference>
<dbReference type="InterPro" id="IPR041908">
    <property type="entry name" value="CtsR_C_sf"/>
</dbReference>
<protein>
    <recommendedName>
        <fullName evidence="2 7">Transcriptional regulator CtsR</fullName>
    </recommendedName>
</protein>
<dbReference type="RefSeq" id="WP_330375771.1">
    <property type="nucleotide sequence ID" value="NZ_CP007452.1"/>
</dbReference>
<dbReference type="STRING" id="1286171.EAL2_c01190"/>
<reference evidence="10 11" key="1">
    <citation type="journal article" date="2014" name="Genome Announc.">
        <title>Complete Genome Sequence of Amino Acid-Utilizing Eubacterium acidaminophilum al-2 (DSM 3953).</title>
        <authorList>
            <person name="Poehlein A."/>
            <person name="Andreesen J.R."/>
            <person name="Daniel R."/>
        </authorList>
    </citation>
    <scope>NUCLEOTIDE SEQUENCE [LARGE SCALE GENOMIC DNA]</scope>
    <source>
        <strain evidence="10 11">DSM 3953</strain>
    </source>
</reference>
<sequence length="149" mass="16932">MRLSDVIEEFIKQMMNESKSIEIRRNELASRFECAPSQINYVLATRFGSDKGYYVESKRGGGGCIRIIRIVSDSNEYVRNLILSSMGDAVTFSAAQKIVKSLREREIITSREEKIITAAINERALMLLSEGDRNIIRALMLKNILINII</sequence>
<dbReference type="GO" id="GO:0006355">
    <property type="term" value="P:regulation of DNA-templated transcription"/>
    <property type="evidence" value="ECO:0007669"/>
    <property type="project" value="UniProtKB-UniRule"/>
</dbReference>
<evidence type="ECO:0000256" key="3">
    <source>
        <dbReference type="ARBA" id="ARBA00022491"/>
    </source>
</evidence>
<keyword evidence="3 7" id="KW-0678">Repressor</keyword>
<evidence type="ECO:0000313" key="11">
    <source>
        <dbReference type="Proteomes" id="UP000019591"/>
    </source>
</evidence>
<gene>
    <name evidence="10" type="ORF">EAL2_c01190</name>
</gene>
<dbReference type="HOGENOM" id="CLU_118139_0_0_9"/>
<dbReference type="InterPro" id="IPR041473">
    <property type="entry name" value="CtsR_C"/>
</dbReference>
<evidence type="ECO:0000256" key="6">
    <source>
        <dbReference type="ARBA" id="ARBA00023163"/>
    </source>
</evidence>